<feature type="non-terminal residue" evidence="1">
    <location>
        <position position="112"/>
    </location>
</feature>
<proteinExistence type="predicted"/>
<dbReference type="EMBL" id="CAJNOC010010322">
    <property type="protein sequence ID" value="CAF1138894.1"/>
    <property type="molecule type" value="Genomic_DNA"/>
</dbReference>
<accession>A0A814RWH8</accession>
<name>A0A814RWH8_9BILA</name>
<dbReference type="AlphaFoldDB" id="A0A814RWH8"/>
<gene>
    <name evidence="1" type="ORF">OXX778_LOCUS22810</name>
</gene>
<dbReference type="OrthoDB" id="6152726at2759"/>
<evidence type="ECO:0000313" key="2">
    <source>
        <dbReference type="Proteomes" id="UP000663879"/>
    </source>
</evidence>
<protein>
    <submittedName>
        <fullName evidence="1">Uncharacterized protein</fullName>
    </submittedName>
</protein>
<keyword evidence="2" id="KW-1185">Reference proteome</keyword>
<comment type="caution">
    <text evidence="1">The sequence shown here is derived from an EMBL/GenBank/DDBJ whole genome shotgun (WGS) entry which is preliminary data.</text>
</comment>
<reference evidence="1" key="1">
    <citation type="submission" date="2021-02" db="EMBL/GenBank/DDBJ databases">
        <authorList>
            <person name="Nowell W R."/>
        </authorList>
    </citation>
    <scope>NUCLEOTIDE SEQUENCE</scope>
    <source>
        <strain evidence="1">Ploen Becks lab</strain>
    </source>
</reference>
<dbReference type="Proteomes" id="UP000663879">
    <property type="component" value="Unassembled WGS sequence"/>
</dbReference>
<evidence type="ECO:0000313" key="1">
    <source>
        <dbReference type="EMBL" id="CAF1138894.1"/>
    </source>
</evidence>
<dbReference type="PANTHER" id="PTHR33332">
    <property type="entry name" value="REVERSE TRANSCRIPTASE DOMAIN-CONTAINING PROTEIN"/>
    <property type="match status" value="1"/>
</dbReference>
<organism evidence="1 2">
    <name type="scientific">Brachionus calyciflorus</name>
    <dbReference type="NCBI Taxonomy" id="104777"/>
    <lineage>
        <taxon>Eukaryota</taxon>
        <taxon>Metazoa</taxon>
        <taxon>Spiralia</taxon>
        <taxon>Gnathifera</taxon>
        <taxon>Rotifera</taxon>
        <taxon>Eurotatoria</taxon>
        <taxon>Monogononta</taxon>
        <taxon>Pseudotrocha</taxon>
        <taxon>Ploima</taxon>
        <taxon>Brachionidae</taxon>
        <taxon>Brachionus</taxon>
    </lineage>
</organism>
<sequence>MKTMYPFDNVNLKEKIEEKGLGVYVTNGLKWNRQCSAAAAKANRVLGQIRNSFLCLQEETLRLLYTGLVRPHLEYAISMWNLSTKTNINLIEKIQRRATKLVKSIKNKTYEN</sequence>